<keyword evidence="2" id="KW-1185">Reference proteome</keyword>
<proteinExistence type="predicted"/>
<dbReference type="HOGENOM" id="CLU_3313296_0_0_4"/>
<comment type="caution">
    <text evidence="1">The sequence shown here is derived from an EMBL/GenBank/DDBJ whole genome shotgun (WGS) entry which is preliminary data.</text>
</comment>
<evidence type="ECO:0000313" key="2">
    <source>
        <dbReference type="Proteomes" id="UP000003019"/>
    </source>
</evidence>
<gene>
    <name evidence="1" type="ORF">HMPREF9371_0345</name>
</gene>
<dbReference type="AlphaFoldDB" id="G4CFF6"/>
<dbReference type="Proteomes" id="UP000003019">
    <property type="component" value="Unassembled WGS sequence"/>
</dbReference>
<evidence type="ECO:0000313" key="1">
    <source>
        <dbReference type="EMBL" id="EGY53420.1"/>
    </source>
</evidence>
<sequence>MLSAVCGAGWGSGWHYRDNQRRIQAFGAEIEQQKSNKYY</sequence>
<reference evidence="1 2" key="1">
    <citation type="submission" date="2011-05" db="EMBL/GenBank/DDBJ databases">
        <authorList>
            <person name="Muzny D."/>
            <person name="Qin X."/>
            <person name="Deng J."/>
            <person name="Jiang H."/>
            <person name="Liu Y."/>
            <person name="Qu J."/>
            <person name="Song X.-Z."/>
            <person name="Zhang L."/>
            <person name="Thornton R."/>
            <person name="Coyle M."/>
            <person name="Francisco L."/>
            <person name="Jackson L."/>
            <person name="Javaid M."/>
            <person name="Korchina V."/>
            <person name="Kovar C."/>
            <person name="Mata R."/>
            <person name="Mathew T."/>
            <person name="Ngo R."/>
            <person name="Nguyen L."/>
            <person name="Nguyen N."/>
            <person name="Okwuonu G."/>
            <person name="Ongeri F."/>
            <person name="Pham C."/>
            <person name="Simmons D."/>
            <person name="Wilczek-Boney K."/>
            <person name="Hale W."/>
            <person name="Jakkamsetti A."/>
            <person name="Pham P."/>
            <person name="Ruth R."/>
            <person name="San Lucas F."/>
            <person name="Warren J."/>
            <person name="Zhang J."/>
            <person name="Zhao Z."/>
            <person name="Zhou C."/>
            <person name="Zhu D."/>
            <person name="Lee S."/>
            <person name="Bess C."/>
            <person name="Blankenburg K."/>
            <person name="Forbes L."/>
            <person name="Fu Q."/>
            <person name="Gubbala S."/>
            <person name="Hirani K."/>
            <person name="Jayaseelan J.C."/>
            <person name="Lara F."/>
            <person name="Munidasa M."/>
            <person name="Palculict T."/>
            <person name="Patil S."/>
            <person name="Pu L.-L."/>
            <person name="Saada N."/>
            <person name="Tang L."/>
            <person name="Weissenberger G."/>
            <person name="Zhu Y."/>
            <person name="Hemphill L."/>
            <person name="Shang Y."/>
            <person name="Youmans B."/>
            <person name="Ayvaz T."/>
            <person name="Ross M."/>
            <person name="Santibanez J."/>
            <person name="Aqrawi P."/>
            <person name="Gross S."/>
            <person name="Joshi V."/>
            <person name="Fowler G."/>
            <person name="Nazareth L."/>
            <person name="Reid J."/>
            <person name="Worley K."/>
            <person name="Petrosino J."/>
            <person name="Highlander S."/>
            <person name="Gibbs R."/>
        </authorList>
    </citation>
    <scope>NUCLEOTIDE SEQUENCE [LARGE SCALE GENOMIC DNA]</scope>
    <source>
        <strain evidence="1 2">871</strain>
    </source>
</reference>
<accession>G4CFF6</accession>
<organism evidence="1 2">
    <name type="scientific">Neisseria shayeganii 871</name>
    <dbReference type="NCBI Taxonomy" id="1032488"/>
    <lineage>
        <taxon>Bacteria</taxon>
        <taxon>Pseudomonadati</taxon>
        <taxon>Pseudomonadota</taxon>
        <taxon>Betaproteobacteria</taxon>
        <taxon>Neisseriales</taxon>
        <taxon>Neisseriaceae</taxon>
        <taxon>Neisseria</taxon>
    </lineage>
</organism>
<protein>
    <submittedName>
        <fullName evidence="1">Uncharacterized protein</fullName>
    </submittedName>
</protein>
<name>G4CFF6_9NEIS</name>
<dbReference type="EMBL" id="AGAY01000013">
    <property type="protein sequence ID" value="EGY53420.1"/>
    <property type="molecule type" value="Genomic_DNA"/>
</dbReference>